<dbReference type="AlphaFoldDB" id="A0A9D5HSF3"/>
<dbReference type="Gene3D" id="2.20.25.80">
    <property type="entry name" value="WRKY domain"/>
    <property type="match status" value="1"/>
</dbReference>
<keyword evidence="5" id="KW-0539">Nucleus</keyword>
<reference evidence="8" key="1">
    <citation type="submission" date="2021-03" db="EMBL/GenBank/DDBJ databases">
        <authorList>
            <person name="Li Z."/>
            <person name="Yang C."/>
        </authorList>
    </citation>
    <scope>NUCLEOTIDE SEQUENCE</scope>
    <source>
        <strain evidence="8">Dzin_1.0</strain>
        <tissue evidence="8">Leaf</tissue>
    </source>
</reference>
<keyword evidence="9" id="KW-1185">Reference proteome</keyword>
<evidence type="ECO:0000256" key="4">
    <source>
        <dbReference type="ARBA" id="ARBA00023163"/>
    </source>
</evidence>
<dbReference type="SUPFAM" id="SSF118290">
    <property type="entry name" value="WRKY DNA-binding domain"/>
    <property type="match status" value="1"/>
</dbReference>
<accession>A0A9D5HSF3</accession>
<dbReference type="InterPro" id="IPR036576">
    <property type="entry name" value="WRKY_dom_sf"/>
</dbReference>
<dbReference type="PANTHER" id="PTHR31282">
    <property type="entry name" value="WRKY TRANSCRIPTION FACTOR 21-RELATED"/>
    <property type="match status" value="1"/>
</dbReference>
<keyword evidence="2" id="KW-0805">Transcription regulation</keyword>
<name>A0A9D5HSF3_9LILI</name>
<feature type="region of interest" description="Disordered" evidence="6">
    <location>
        <begin position="164"/>
        <end position="185"/>
    </location>
</feature>
<evidence type="ECO:0000256" key="2">
    <source>
        <dbReference type="ARBA" id="ARBA00023015"/>
    </source>
</evidence>
<dbReference type="OrthoDB" id="756799at2759"/>
<comment type="subcellular location">
    <subcellularLocation>
        <location evidence="1">Nucleus</location>
    </subcellularLocation>
</comment>
<feature type="domain" description="WRKY" evidence="7">
    <location>
        <begin position="127"/>
        <end position="167"/>
    </location>
</feature>
<dbReference type="SMART" id="SM00774">
    <property type="entry name" value="WRKY"/>
    <property type="match status" value="1"/>
</dbReference>
<feature type="region of interest" description="Disordered" evidence="6">
    <location>
        <begin position="95"/>
        <end position="115"/>
    </location>
</feature>
<evidence type="ECO:0000256" key="1">
    <source>
        <dbReference type="ARBA" id="ARBA00004123"/>
    </source>
</evidence>
<protein>
    <recommendedName>
        <fullName evidence="7">WRKY domain-containing protein</fullName>
    </recommendedName>
</protein>
<dbReference type="Proteomes" id="UP001085076">
    <property type="component" value="Miscellaneous, Linkage group lg01"/>
</dbReference>
<evidence type="ECO:0000256" key="5">
    <source>
        <dbReference type="ARBA" id="ARBA00023242"/>
    </source>
</evidence>
<evidence type="ECO:0000256" key="3">
    <source>
        <dbReference type="ARBA" id="ARBA00023125"/>
    </source>
</evidence>
<proteinExistence type="predicted"/>
<dbReference type="InterPro" id="IPR044810">
    <property type="entry name" value="WRKY_plant"/>
</dbReference>
<evidence type="ECO:0000313" key="9">
    <source>
        <dbReference type="Proteomes" id="UP001085076"/>
    </source>
</evidence>
<keyword evidence="4" id="KW-0804">Transcription</keyword>
<evidence type="ECO:0000313" key="8">
    <source>
        <dbReference type="EMBL" id="KAJ0986761.1"/>
    </source>
</evidence>
<reference evidence="8" key="2">
    <citation type="journal article" date="2022" name="Hortic Res">
        <title>The genome of Dioscorea zingiberensis sheds light on the biosynthesis, origin and evolution of the medicinally important diosgenin saponins.</title>
        <authorList>
            <person name="Li Y."/>
            <person name="Tan C."/>
            <person name="Li Z."/>
            <person name="Guo J."/>
            <person name="Li S."/>
            <person name="Chen X."/>
            <person name="Wang C."/>
            <person name="Dai X."/>
            <person name="Yang H."/>
            <person name="Song W."/>
            <person name="Hou L."/>
            <person name="Xu J."/>
            <person name="Tong Z."/>
            <person name="Xu A."/>
            <person name="Yuan X."/>
            <person name="Wang W."/>
            <person name="Yang Q."/>
            <person name="Chen L."/>
            <person name="Sun Z."/>
            <person name="Wang K."/>
            <person name="Pan B."/>
            <person name="Chen J."/>
            <person name="Bao Y."/>
            <person name="Liu F."/>
            <person name="Qi X."/>
            <person name="Gang D.R."/>
            <person name="Wen J."/>
            <person name="Li J."/>
        </authorList>
    </citation>
    <scope>NUCLEOTIDE SEQUENCE</scope>
    <source>
        <strain evidence="8">Dzin_1.0</strain>
    </source>
</reference>
<dbReference type="EMBL" id="JAGGNH010000001">
    <property type="protein sequence ID" value="KAJ0986761.1"/>
    <property type="molecule type" value="Genomic_DNA"/>
</dbReference>
<evidence type="ECO:0000256" key="6">
    <source>
        <dbReference type="SAM" id="MobiDB-lite"/>
    </source>
</evidence>
<dbReference type="GO" id="GO:0003700">
    <property type="term" value="F:DNA-binding transcription factor activity"/>
    <property type="evidence" value="ECO:0007669"/>
    <property type="project" value="InterPro"/>
</dbReference>
<gene>
    <name evidence="8" type="ORF">J5N97_005117</name>
</gene>
<organism evidence="8 9">
    <name type="scientific">Dioscorea zingiberensis</name>
    <dbReference type="NCBI Taxonomy" id="325984"/>
    <lineage>
        <taxon>Eukaryota</taxon>
        <taxon>Viridiplantae</taxon>
        <taxon>Streptophyta</taxon>
        <taxon>Embryophyta</taxon>
        <taxon>Tracheophyta</taxon>
        <taxon>Spermatophyta</taxon>
        <taxon>Magnoliopsida</taxon>
        <taxon>Liliopsida</taxon>
        <taxon>Dioscoreales</taxon>
        <taxon>Dioscoreaceae</taxon>
        <taxon>Dioscorea</taxon>
    </lineage>
</organism>
<dbReference type="InterPro" id="IPR003657">
    <property type="entry name" value="WRKY_dom"/>
</dbReference>
<dbReference type="Pfam" id="PF03106">
    <property type="entry name" value="WRKY"/>
    <property type="match status" value="1"/>
</dbReference>
<feature type="compositionally biased region" description="Polar residues" evidence="6">
    <location>
        <begin position="98"/>
        <end position="109"/>
    </location>
</feature>
<dbReference type="PROSITE" id="PS50811">
    <property type="entry name" value="WRKY"/>
    <property type="match status" value="1"/>
</dbReference>
<dbReference type="GO" id="GO:0043565">
    <property type="term" value="F:sequence-specific DNA binding"/>
    <property type="evidence" value="ECO:0007669"/>
    <property type="project" value="InterPro"/>
</dbReference>
<comment type="caution">
    <text evidence="8">The sequence shown here is derived from an EMBL/GenBank/DDBJ whole genome shotgun (WGS) entry which is preliminary data.</text>
</comment>
<sequence length="185" mass="20601">MVAEEVEMANAGVKSLHKLIALPSQHAKNEAMEMDRETFIKMANGAMEKLRKVVSLLGRNRVGHARFRRGPIPVKQSSSECVVLNPRPLQWLPPRPAGQSQCMESSHASSPGMKRRLGDDCHCAKKRGYYKCSSVKGCPARKHVERAIDEPAMLIITYEGEHNHSKPPVITPEKSHESFVLVKPS</sequence>
<evidence type="ECO:0000259" key="7">
    <source>
        <dbReference type="PROSITE" id="PS50811"/>
    </source>
</evidence>
<dbReference type="GO" id="GO:0005634">
    <property type="term" value="C:nucleus"/>
    <property type="evidence" value="ECO:0007669"/>
    <property type="project" value="UniProtKB-SubCell"/>
</dbReference>
<keyword evidence="3" id="KW-0238">DNA-binding</keyword>